<sequence length="192" mass="19366">MQLSRTHVATVAGVLLGFALTSTMVVRTTQAVITSSTATQSNTWTTGGAAISNDGAISASAVFSQANDSLLAGGQTVTKCIAVKYTGNSAAQIKLYGSSISGGLSSYLDLKIETGTGTANDCTNFVSGGTLFSSGTVASFGSANNSYANGLGSWNATLNNSLTYKFSVTVQNVAGAQNGNASAVFNWEAQAS</sequence>
<dbReference type="EMBL" id="BOQP01000048">
    <property type="protein sequence ID" value="GIM81618.1"/>
    <property type="molecule type" value="Genomic_DNA"/>
</dbReference>
<dbReference type="Proteomes" id="UP000680865">
    <property type="component" value="Unassembled WGS sequence"/>
</dbReference>
<evidence type="ECO:0000313" key="2">
    <source>
        <dbReference type="Proteomes" id="UP000680865"/>
    </source>
</evidence>
<comment type="caution">
    <text evidence="1">The sequence shown here is derived from an EMBL/GenBank/DDBJ whole genome shotgun (WGS) entry which is preliminary data.</text>
</comment>
<reference evidence="1" key="1">
    <citation type="submission" date="2021-03" db="EMBL/GenBank/DDBJ databases">
        <title>Whole genome shotgun sequence of Actinoplanes consettensis NBRC 14913.</title>
        <authorList>
            <person name="Komaki H."/>
            <person name="Tamura T."/>
        </authorList>
    </citation>
    <scope>NUCLEOTIDE SEQUENCE</scope>
    <source>
        <strain evidence="1">NBRC 14913</strain>
    </source>
</reference>
<dbReference type="RefSeq" id="WP_213002151.1">
    <property type="nucleotide sequence ID" value="NZ_BAAATW010000004.1"/>
</dbReference>
<organism evidence="1 2">
    <name type="scientific">Winogradskya consettensis</name>
    <dbReference type="NCBI Taxonomy" id="113560"/>
    <lineage>
        <taxon>Bacteria</taxon>
        <taxon>Bacillati</taxon>
        <taxon>Actinomycetota</taxon>
        <taxon>Actinomycetes</taxon>
        <taxon>Micromonosporales</taxon>
        <taxon>Micromonosporaceae</taxon>
        <taxon>Winogradskya</taxon>
    </lineage>
</organism>
<dbReference type="AlphaFoldDB" id="A0A919VZC8"/>
<keyword evidence="2" id="KW-1185">Reference proteome</keyword>
<proteinExistence type="predicted"/>
<name>A0A919VZC8_9ACTN</name>
<protein>
    <recommendedName>
        <fullName evidence="3">Camelysin metallo-endopeptidase</fullName>
    </recommendedName>
</protein>
<accession>A0A919VZC8</accession>
<evidence type="ECO:0000313" key="1">
    <source>
        <dbReference type="EMBL" id="GIM81618.1"/>
    </source>
</evidence>
<gene>
    <name evidence="1" type="ORF">Aco04nite_77480</name>
</gene>
<evidence type="ECO:0008006" key="3">
    <source>
        <dbReference type="Google" id="ProtNLM"/>
    </source>
</evidence>